<dbReference type="AlphaFoldDB" id="Q35360"/>
<geneLocation type="mitochondrion" evidence="2"/>
<feature type="non-terminal residue" evidence="2">
    <location>
        <position position="1"/>
    </location>
</feature>
<evidence type="ECO:0000313" key="2">
    <source>
        <dbReference type="EMBL" id="AAA32002.2"/>
    </source>
</evidence>
<dbReference type="PIR" id="JS0105">
    <property type="entry name" value="JS0105"/>
</dbReference>
<protein>
    <submittedName>
        <fullName evidence="2">Uncharacterized protein</fullName>
    </submittedName>
</protein>
<name>Q35360_PODAS</name>
<dbReference type="EMBL" id="M28703">
    <property type="protein sequence ID" value="AAA32002.2"/>
    <property type="molecule type" value="Genomic_DNA"/>
</dbReference>
<reference evidence="2" key="1">
    <citation type="journal article" date="1988" name="Gene">
        <title>Senescence in Podospora anserina: a possible role for nucleic acid interacting proteins suggested by the sequence analysis of a mitochondrial DNA region specifically amplified in senescent cultures.</title>
        <authorList>
            <person name="Vierny-Jamet C."/>
        </authorList>
    </citation>
    <scope>NUCLEOTIDE SEQUENCE</scope>
</reference>
<feature type="compositionally biased region" description="Low complexity" evidence="1">
    <location>
        <begin position="17"/>
        <end position="29"/>
    </location>
</feature>
<feature type="region of interest" description="Disordered" evidence="1">
    <location>
        <begin position="1"/>
        <end position="53"/>
    </location>
</feature>
<sequence length="53" mass="5775">LINFSTSGRLLALTRGPNNNPNLSNSNNPEYEETMADSNSDHPNDDQASLQLS</sequence>
<organism evidence="2">
    <name type="scientific">Podospora anserina</name>
    <name type="common">Pleurage anserina</name>
    <dbReference type="NCBI Taxonomy" id="2587412"/>
    <lineage>
        <taxon>Eukaryota</taxon>
        <taxon>Fungi</taxon>
        <taxon>Dikarya</taxon>
        <taxon>Ascomycota</taxon>
        <taxon>Pezizomycotina</taxon>
        <taxon>Sordariomycetes</taxon>
        <taxon>Sordariomycetidae</taxon>
        <taxon>Sordariales</taxon>
        <taxon>Podosporaceae</taxon>
        <taxon>Podospora</taxon>
    </lineage>
</organism>
<accession>Q35360</accession>
<proteinExistence type="predicted"/>
<evidence type="ECO:0000256" key="1">
    <source>
        <dbReference type="SAM" id="MobiDB-lite"/>
    </source>
</evidence>
<keyword evidence="2" id="KW-0496">Mitochondrion</keyword>